<protein>
    <submittedName>
        <fullName evidence="6">Small serum protein 2</fullName>
    </submittedName>
</protein>
<sequence length="112" mass="12541">MKLTCAFLLLAAITLSEPYCFFFDHEETDDPSVKCKDSSDGSYYAIGDSWRNSQCEDCGCDANFGRCCAAMGRPIAPENCEVKLDLQRCQYTVYRKDDPSIPCHAMTSIGKR</sequence>
<feature type="non-terminal residue" evidence="6">
    <location>
        <position position="112"/>
    </location>
</feature>
<comment type="similarity">
    <text evidence="2">Belongs to the beta-microseminoprotein family.</text>
</comment>
<evidence type="ECO:0000313" key="6">
    <source>
        <dbReference type="EMBL" id="AFP14153.1"/>
    </source>
</evidence>
<evidence type="ECO:0000256" key="1">
    <source>
        <dbReference type="ARBA" id="ARBA00004613"/>
    </source>
</evidence>
<evidence type="ECO:0000256" key="4">
    <source>
        <dbReference type="ARBA" id="ARBA00023157"/>
    </source>
</evidence>
<feature type="chain" id="PRO_5004779013" evidence="5">
    <location>
        <begin position="19"/>
        <end position="112"/>
    </location>
</feature>
<keyword evidence="3" id="KW-0964">Secreted</keyword>
<proteinExistence type="evidence at transcript level"/>
<dbReference type="Pfam" id="PF05825">
    <property type="entry name" value="PSP94"/>
    <property type="match status" value="1"/>
</dbReference>
<dbReference type="PANTHER" id="PTHR10500:SF7">
    <property type="entry name" value="BETA-MICROSEMINOPROTEIN"/>
    <property type="match status" value="1"/>
</dbReference>
<feature type="signal peptide" evidence="5">
    <location>
        <begin position="1"/>
        <end position="18"/>
    </location>
</feature>
<evidence type="ECO:0000256" key="5">
    <source>
        <dbReference type="SAM" id="SignalP"/>
    </source>
</evidence>
<dbReference type="GO" id="GO:0005576">
    <property type="term" value="C:extracellular region"/>
    <property type="evidence" value="ECO:0007669"/>
    <property type="project" value="UniProtKB-SubCell"/>
</dbReference>
<dbReference type="AlphaFoldDB" id="V9LKM2"/>
<dbReference type="InterPro" id="IPR008735">
    <property type="entry name" value="PSP94"/>
</dbReference>
<organism evidence="6">
    <name type="scientific">Callorhinchus milii</name>
    <name type="common">Ghost shark</name>
    <dbReference type="NCBI Taxonomy" id="7868"/>
    <lineage>
        <taxon>Eukaryota</taxon>
        <taxon>Metazoa</taxon>
        <taxon>Chordata</taxon>
        <taxon>Craniata</taxon>
        <taxon>Vertebrata</taxon>
        <taxon>Chondrichthyes</taxon>
        <taxon>Holocephali</taxon>
        <taxon>Chimaeriformes</taxon>
        <taxon>Callorhinchidae</taxon>
        <taxon>Callorhinchus</taxon>
    </lineage>
</organism>
<reference evidence="6" key="1">
    <citation type="journal article" date="2014" name="Nature">
        <title>Elephant shark genome provides unique insights into gnathostome evolution.</title>
        <authorList>
            <consortium name="International Elephant Shark Genome Sequencing Consortium"/>
            <person name="Venkatesh B."/>
            <person name="Lee A.P."/>
            <person name="Ravi V."/>
            <person name="Maurya A.K."/>
            <person name="Lian M.M."/>
            <person name="Swann J.B."/>
            <person name="Ohta Y."/>
            <person name="Flajnik M.F."/>
            <person name="Sutoh Y."/>
            <person name="Kasahara M."/>
            <person name="Hoon S."/>
            <person name="Gangu V."/>
            <person name="Roy S.W."/>
            <person name="Irimia M."/>
            <person name="Korzh V."/>
            <person name="Kondrychyn I."/>
            <person name="Lim Z.W."/>
            <person name="Tay B.H."/>
            <person name="Tohari S."/>
            <person name="Kong K.W."/>
            <person name="Ho S."/>
            <person name="Lorente-Galdos B."/>
            <person name="Quilez J."/>
            <person name="Marques-Bonet T."/>
            <person name="Raney B.J."/>
            <person name="Ingham P.W."/>
            <person name="Tay A."/>
            <person name="Hillier L.W."/>
            <person name="Minx P."/>
            <person name="Boehm T."/>
            <person name="Wilson R.K."/>
            <person name="Brenner S."/>
            <person name="Warren W.C."/>
        </authorList>
    </citation>
    <scope>NUCLEOTIDE SEQUENCE</scope>
    <source>
        <tissue evidence="6">Kidney</tissue>
    </source>
</reference>
<keyword evidence="4" id="KW-1015">Disulfide bond</keyword>
<dbReference type="EMBL" id="JW881636">
    <property type="protein sequence ID" value="AFP14153.1"/>
    <property type="molecule type" value="mRNA"/>
</dbReference>
<evidence type="ECO:0000256" key="3">
    <source>
        <dbReference type="ARBA" id="ARBA00022525"/>
    </source>
</evidence>
<evidence type="ECO:0000256" key="2">
    <source>
        <dbReference type="ARBA" id="ARBA00010352"/>
    </source>
</evidence>
<name>V9LKM2_CALMI</name>
<comment type="subcellular location">
    <subcellularLocation>
        <location evidence="1">Secreted</location>
    </subcellularLocation>
</comment>
<dbReference type="PANTHER" id="PTHR10500">
    <property type="entry name" value="BETA-MICROSEMINOPROTEIN"/>
    <property type="match status" value="1"/>
</dbReference>
<keyword evidence="5" id="KW-0732">Signal</keyword>
<accession>V9LKM2</accession>
<dbReference type="Gene3D" id="2.60.40.1900">
    <property type="entry name" value="Beta-microseminoprotein (PSP94) domain"/>
    <property type="match status" value="1"/>
</dbReference>